<dbReference type="PANTHER" id="PTHR42988:SF2">
    <property type="entry name" value="CYCLIC NUCLEOTIDE PHOSPHODIESTERASE CBUA0032-RELATED"/>
    <property type="match status" value="1"/>
</dbReference>
<dbReference type="Gene3D" id="3.60.21.10">
    <property type="match status" value="1"/>
</dbReference>
<gene>
    <name evidence="6" type="ORF">IFO71_05720</name>
</gene>
<protein>
    <submittedName>
        <fullName evidence="6">Metallophosphoesterase</fullName>
    </submittedName>
</protein>
<organism evidence="6 7">
    <name type="scientific">Pseudomarimonas arenosa</name>
    <dbReference type="NCBI Taxonomy" id="2774145"/>
    <lineage>
        <taxon>Bacteria</taxon>
        <taxon>Pseudomonadati</taxon>
        <taxon>Pseudomonadota</taxon>
        <taxon>Gammaproteobacteria</taxon>
        <taxon>Lysobacterales</taxon>
        <taxon>Lysobacteraceae</taxon>
        <taxon>Pseudomarimonas</taxon>
    </lineage>
</organism>
<dbReference type="SUPFAM" id="SSF56300">
    <property type="entry name" value="Metallo-dependent phosphatases"/>
    <property type="match status" value="1"/>
</dbReference>
<dbReference type="EMBL" id="JACYTR010000007">
    <property type="protein sequence ID" value="MBD8525237.1"/>
    <property type="molecule type" value="Genomic_DNA"/>
</dbReference>
<sequence length="270" mass="30521">MSVILHLSDTHFGTEQAWVQHALNELIATQSPDLLILSGDITQRATRAQFAAAHDWLDRQAVAHRLLLAGNHDIPLFALWQRLFSPYRRLRRGLQVTDLSPSHVQHPLHVLSVKTTRRYRHIDGEISPAQIDRVRRALLAADRDALKIVVTHQPLWVERSSDLHNCCRGAERALQAWCEAGADVFLSGHIHLPFVAELPDHPGCWVVNAGTALSSRVRDGVPNSCNLIRYPTSEGPRCCAVERWDCPSEFRQFRLVAQQQLQLRARETSS</sequence>
<evidence type="ECO:0000313" key="6">
    <source>
        <dbReference type="EMBL" id="MBD8525237.1"/>
    </source>
</evidence>
<keyword evidence="2" id="KW-0378">Hydrolase</keyword>
<dbReference type="InterPro" id="IPR050884">
    <property type="entry name" value="CNP_phosphodiesterase-III"/>
</dbReference>
<evidence type="ECO:0000256" key="1">
    <source>
        <dbReference type="ARBA" id="ARBA00022723"/>
    </source>
</evidence>
<dbReference type="InterPro" id="IPR004843">
    <property type="entry name" value="Calcineurin-like_PHP"/>
</dbReference>
<reference evidence="6 7" key="1">
    <citation type="submission" date="2020-09" db="EMBL/GenBank/DDBJ databases">
        <title>Pseudoxanthomonas sp. CAU 1598 isolated from sand of Yaerae Beach.</title>
        <authorList>
            <person name="Kim W."/>
        </authorList>
    </citation>
    <scope>NUCLEOTIDE SEQUENCE [LARGE SCALE GENOMIC DNA]</scope>
    <source>
        <strain evidence="6 7">CAU 1598</strain>
    </source>
</reference>
<comment type="similarity">
    <text evidence="4">Belongs to the cyclic nucleotide phosphodiesterase class-III family.</text>
</comment>
<keyword evidence="3" id="KW-0408">Iron</keyword>
<dbReference type="AlphaFoldDB" id="A0AAW3ZJA5"/>
<evidence type="ECO:0000313" key="7">
    <source>
        <dbReference type="Proteomes" id="UP000613768"/>
    </source>
</evidence>
<feature type="domain" description="Calcineurin-like phosphoesterase" evidence="5">
    <location>
        <begin position="4"/>
        <end position="192"/>
    </location>
</feature>
<dbReference type="GO" id="GO:0046872">
    <property type="term" value="F:metal ion binding"/>
    <property type="evidence" value="ECO:0007669"/>
    <property type="project" value="UniProtKB-KW"/>
</dbReference>
<proteinExistence type="inferred from homology"/>
<evidence type="ECO:0000256" key="2">
    <source>
        <dbReference type="ARBA" id="ARBA00022801"/>
    </source>
</evidence>
<dbReference type="PANTHER" id="PTHR42988">
    <property type="entry name" value="PHOSPHOHYDROLASE"/>
    <property type="match status" value="1"/>
</dbReference>
<evidence type="ECO:0000259" key="5">
    <source>
        <dbReference type="Pfam" id="PF00149"/>
    </source>
</evidence>
<dbReference type="RefSeq" id="WP_192028577.1">
    <property type="nucleotide sequence ID" value="NZ_JACYTR010000007.1"/>
</dbReference>
<dbReference type="Proteomes" id="UP000613768">
    <property type="component" value="Unassembled WGS sequence"/>
</dbReference>
<comment type="caution">
    <text evidence="6">The sequence shown here is derived from an EMBL/GenBank/DDBJ whole genome shotgun (WGS) entry which is preliminary data.</text>
</comment>
<keyword evidence="7" id="KW-1185">Reference proteome</keyword>
<accession>A0AAW3ZJA5</accession>
<dbReference type="Pfam" id="PF00149">
    <property type="entry name" value="Metallophos"/>
    <property type="match status" value="1"/>
</dbReference>
<evidence type="ECO:0000256" key="3">
    <source>
        <dbReference type="ARBA" id="ARBA00023004"/>
    </source>
</evidence>
<dbReference type="InterPro" id="IPR029052">
    <property type="entry name" value="Metallo-depent_PP-like"/>
</dbReference>
<dbReference type="GO" id="GO:0016787">
    <property type="term" value="F:hydrolase activity"/>
    <property type="evidence" value="ECO:0007669"/>
    <property type="project" value="UniProtKB-KW"/>
</dbReference>
<keyword evidence="1" id="KW-0479">Metal-binding</keyword>
<evidence type="ECO:0000256" key="4">
    <source>
        <dbReference type="ARBA" id="ARBA00025742"/>
    </source>
</evidence>
<name>A0AAW3ZJA5_9GAMM</name>